<sequence>MKKLVYSMLLSSIAVVSVNAHEIWLELDEKKNEAKLFFGHFDGKQTESGEKFARIKEGVSYPAELVKDVKRDDNSITYTLSKKSDIAVVRASEPRKARNSEIVEYRIAYNKAGRTSTEAIVDFDIVPVAKDSNSFKLLFKNEPVKKSKVKVISPTGWEKTFELDDKGEFTIHTPWIGKYFLQASLEDETKGEVDGKTFDKTIHSISHTIDVNQGLPWNTKK</sequence>
<dbReference type="EMBL" id="PDJZ01000008">
    <property type="protein sequence ID" value="RXJ83781.1"/>
    <property type="molecule type" value="Genomic_DNA"/>
</dbReference>
<evidence type="ECO:0008006" key="3">
    <source>
        <dbReference type="Google" id="ProtNLM"/>
    </source>
</evidence>
<accession>A0A4Q0ZFU7</accession>
<comment type="caution">
    <text evidence="1">The sequence shown here is derived from an EMBL/GenBank/DDBJ whole genome shotgun (WGS) entry which is preliminary data.</text>
</comment>
<dbReference type="RefSeq" id="WP_128986809.1">
    <property type="nucleotide sequence ID" value="NZ_PDJZ01000008.1"/>
</dbReference>
<protein>
    <recommendedName>
        <fullName evidence="3">DUF4198 domain-containing protein</fullName>
    </recommendedName>
</protein>
<dbReference type="AlphaFoldDB" id="A0A4Q0ZFU7"/>
<name>A0A4Q0ZFU7_9BACT</name>
<gene>
    <name evidence="1" type="ORF">CRU90_08230</name>
</gene>
<evidence type="ECO:0000313" key="1">
    <source>
        <dbReference type="EMBL" id="RXJ83781.1"/>
    </source>
</evidence>
<evidence type="ECO:0000313" key="2">
    <source>
        <dbReference type="Proteomes" id="UP000290870"/>
    </source>
</evidence>
<proteinExistence type="predicted"/>
<dbReference type="OrthoDB" id="5995861at2"/>
<reference evidence="1 2" key="1">
    <citation type="submission" date="2017-10" db="EMBL/GenBank/DDBJ databases">
        <title>Genomics of the genus Arcobacter.</title>
        <authorList>
            <person name="Perez-Cataluna A."/>
            <person name="Figueras M.J."/>
        </authorList>
    </citation>
    <scope>NUCLEOTIDE SEQUENCE [LARGE SCALE GENOMIC DNA]</scope>
    <source>
        <strain evidence="1 2">F26</strain>
    </source>
</reference>
<organism evidence="1 2">
    <name type="scientific">Arcobacter cloacae</name>
    <dbReference type="NCBI Taxonomy" id="1054034"/>
    <lineage>
        <taxon>Bacteria</taxon>
        <taxon>Pseudomonadati</taxon>
        <taxon>Campylobacterota</taxon>
        <taxon>Epsilonproteobacteria</taxon>
        <taxon>Campylobacterales</taxon>
        <taxon>Arcobacteraceae</taxon>
        <taxon>Arcobacter</taxon>
    </lineage>
</organism>
<dbReference type="Proteomes" id="UP000290870">
    <property type="component" value="Unassembled WGS sequence"/>
</dbReference>